<dbReference type="AlphaFoldDB" id="F2Q3X0"/>
<evidence type="ECO:0000256" key="1">
    <source>
        <dbReference type="SAM" id="MobiDB-lite"/>
    </source>
</evidence>
<feature type="region of interest" description="Disordered" evidence="1">
    <location>
        <begin position="1"/>
        <end position="20"/>
    </location>
</feature>
<name>F2Q3X0_TRIEC</name>
<proteinExistence type="predicted"/>
<sequence>MGERDGQRASGGQRASSIGEYLGLSESARASEPYEQCQGAAAGELLPGLLPQQGNTR</sequence>
<dbReference type="HOGENOM" id="CLU_2998129_0_0_1"/>
<dbReference type="Proteomes" id="UP000009169">
    <property type="component" value="Unassembled WGS sequence"/>
</dbReference>
<dbReference type="EMBL" id="DS995788">
    <property type="protein sequence ID" value="EGE08838.1"/>
    <property type="molecule type" value="Genomic_DNA"/>
</dbReference>
<evidence type="ECO:0000313" key="2">
    <source>
        <dbReference type="EMBL" id="EGE08838.1"/>
    </source>
</evidence>
<dbReference type="VEuPathDB" id="FungiDB:TEQG_07839"/>
<evidence type="ECO:0000313" key="3">
    <source>
        <dbReference type="Proteomes" id="UP000009169"/>
    </source>
</evidence>
<protein>
    <submittedName>
        <fullName evidence="2">Uncharacterized protein</fullName>
    </submittedName>
</protein>
<gene>
    <name evidence="2" type="ORF">TEQG_07839</name>
</gene>
<organism evidence="2 3">
    <name type="scientific">Trichophyton equinum (strain ATCC MYA-4606 / CBS 127.97)</name>
    <name type="common">Horse ringworm fungus</name>
    <dbReference type="NCBI Taxonomy" id="559882"/>
    <lineage>
        <taxon>Eukaryota</taxon>
        <taxon>Fungi</taxon>
        <taxon>Dikarya</taxon>
        <taxon>Ascomycota</taxon>
        <taxon>Pezizomycotina</taxon>
        <taxon>Eurotiomycetes</taxon>
        <taxon>Eurotiomycetidae</taxon>
        <taxon>Onygenales</taxon>
        <taxon>Arthrodermataceae</taxon>
        <taxon>Trichophyton</taxon>
    </lineage>
</organism>
<keyword evidence="3" id="KW-1185">Reference proteome</keyword>
<reference evidence="3" key="1">
    <citation type="journal article" date="2012" name="MBio">
        <title>Comparative genome analysis of Trichophyton rubrum and related dermatophytes reveals candidate genes involved in infection.</title>
        <authorList>
            <person name="Martinez D.A."/>
            <person name="Oliver B.G."/>
            <person name="Graeser Y."/>
            <person name="Goldberg J.M."/>
            <person name="Li W."/>
            <person name="Martinez-Rossi N.M."/>
            <person name="Monod M."/>
            <person name="Shelest E."/>
            <person name="Barton R.C."/>
            <person name="Birch E."/>
            <person name="Brakhage A.A."/>
            <person name="Chen Z."/>
            <person name="Gurr S.J."/>
            <person name="Heiman D."/>
            <person name="Heitman J."/>
            <person name="Kosti I."/>
            <person name="Rossi A."/>
            <person name="Saif S."/>
            <person name="Samalova M."/>
            <person name="Saunders C.W."/>
            <person name="Shea T."/>
            <person name="Summerbell R.C."/>
            <person name="Xu J."/>
            <person name="Young S."/>
            <person name="Zeng Q."/>
            <person name="Birren B.W."/>
            <person name="Cuomo C.A."/>
            <person name="White T.C."/>
        </authorList>
    </citation>
    <scope>NUCLEOTIDE SEQUENCE [LARGE SCALE GENOMIC DNA]</scope>
    <source>
        <strain evidence="3">ATCC MYA-4606 / CBS 127.97</strain>
    </source>
</reference>
<accession>F2Q3X0</accession>